<evidence type="ECO:0008006" key="3">
    <source>
        <dbReference type="Google" id="ProtNLM"/>
    </source>
</evidence>
<comment type="caution">
    <text evidence="1">The sequence shown here is derived from an EMBL/GenBank/DDBJ whole genome shotgun (WGS) entry which is preliminary data.</text>
</comment>
<keyword evidence="2" id="KW-1185">Reference proteome</keyword>
<organism evidence="1 2">
    <name type="scientific">Neobacillus ginsengisoli</name>
    <dbReference type="NCBI Taxonomy" id="904295"/>
    <lineage>
        <taxon>Bacteria</taxon>
        <taxon>Bacillati</taxon>
        <taxon>Bacillota</taxon>
        <taxon>Bacilli</taxon>
        <taxon>Bacillales</taxon>
        <taxon>Bacillaceae</taxon>
        <taxon>Neobacillus</taxon>
    </lineage>
</organism>
<dbReference type="Proteomes" id="UP001224122">
    <property type="component" value="Unassembled WGS sequence"/>
</dbReference>
<accession>A0ABT9Y1Z2</accession>
<dbReference type="InterPro" id="IPR021617">
    <property type="entry name" value="DUF3231"/>
</dbReference>
<evidence type="ECO:0000313" key="2">
    <source>
        <dbReference type="Proteomes" id="UP001224122"/>
    </source>
</evidence>
<dbReference type="EMBL" id="JAUSTW010000011">
    <property type="protein sequence ID" value="MDQ0201658.1"/>
    <property type="molecule type" value="Genomic_DNA"/>
</dbReference>
<dbReference type="Pfam" id="PF11553">
    <property type="entry name" value="DUF3231"/>
    <property type="match status" value="1"/>
</dbReference>
<reference evidence="1 2" key="1">
    <citation type="submission" date="2023-07" db="EMBL/GenBank/DDBJ databases">
        <title>Genomic Encyclopedia of Type Strains, Phase IV (KMG-IV): sequencing the most valuable type-strain genomes for metagenomic binning, comparative biology and taxonomic classification.</title>
        <authorList>
            <person name="Goeker M."/>
        </authorList>
    </citation>
    <scope>NUCLEOTIDE SEQUENCE [LARGE SCALE GENOMIC DNA]</scope>
    <source>
        <strain evidence="1 2">DSM 27594</strain>
    </source>
</reference>
<name>A0ABT9Y1Z2_9BACI</name>
<gene>
    <name evidence="1" type="ORF">J2S10_004868</name>
</gene>
<protein>
    <recommendedName>
        <fullName evidence="3">DUF3231 family protein</fullName>
    </recommendedName>
</protein>
<evidence type="ECO:0000313" key="1">
    <source>
        <dbReference type="EMBL" id="MDQ0201658.1"/>
    </source>
</evidence>
<proteinExistence type="predicted"/>
<sequence>MGGAFSLRNELPAKMAILATDIFTFAQDGGKIMIKNGWMEEPPQIEDRIQLTK</sequence>